<evidence type="ECO:0000256" key="1">
    <source>
        <dbReference type="ARBA" id="ARBA00004429"/>
    </source>
</evidence>
<dbReference type="GO" id="GO:0043190">
    <property type="term" value="C:ATP-binding cassette (ABC) transporter complex"/>
    <property type="evidence" value="ECO:0007669"/>
    <property type="project" value="InterPro"/>
</dbReference>
<dbReference type="InterPro" id="IPR000515">
    <property type="entry name" value="MetI-like"/>
</dbReference>
<evidence type="ECO:0000256" key="5">
    <source>
        <dbReference type="ARBA" id="ARBA00022692"/>
    </source>
</evidence>
<dbReference type="InterPro" id="IPR043429">
    <property type="entry name" value="ArtM/GltK/GlnP/TcyL/YhdX-like"/>
</dbReference>
<gene>
    <name evidence="10" type="ORF">SAMN05192543_1017</name>
</gene>
<dbReference type="NCBIfam" id="TIGR01726">
    <property type="entry name" value="HEQRo_perm_3TM"/>
    <property type="match status" value="1"/>
</dbReference>
<dbReference type="PROSITE" id="PS50928">
    <property type="entry name" value="ABC_TM1"/>
    <property type="match status" value="1"/>
</dbReference>
<dbReference type="PANTHER" id="PTHR30614">
    <property type="entry name" value="MEMBRANE COMPONENT OF AMINO ACID ABC TRANSPORTER"/>
    <property type="match status" value="1"/>
</dbReference>
<evidence type="ECO:0000256" key="2">
    <source>
        <dbReference type="ARBA" id="ARBA00010072"/>
    </source>
</evidence>
<organism evidence="10 11">
    <name type="scientific">Paraburkholderia megapolitana</name>
    <dbReference type="NCBI Taxonomy" id="420953"/>
    <lineage>
        <taxon>Bacteria</taxon>
        <taxon>Pseudomonadati</taxon>
        <taxon>Pseudomonadota</taxon>
        <taxon>Betaproteobacteria</taxon>
        <taxon>Burkholderiales</taxon>
        <taxon>Burkholderiaceae</taxon>
        <taxon>Paraburkholderia</taxon>
    </lineage>
</organism>
<dbReference type="Gene3D" id="1.10.3720.10">
    <property type="entry name" value="MetI-like"/>
    <property type="match status" value="1"/>
</dbReference>
<dbReference type="AlphaFoldDB" id="A0A1I3CY67"/>
<dbReference type="InterPro" id="IPR010065">
    <property type="entry name" value="AA_ABC_transptr_permease_3TM"/>
</dbReference>
<keyword evidence="7 8" id="KW-0472">Membrane</keyword>
<feature type="domain" description="ABC transmembrane type-1" evidence="9">
    <location>
        <begin position="67"/>
        <end position="255"/>
    </location>
</feature>
<feature type="transmembrane region" description="Helical" evidence="8">
    <location>
        <begin position="236"/>
        <end position="255"/>
    </location>
</feature>
<evidence type="ECO:0000259" key="9">
    <source>
        <dbReference type="PROSITE" id="PS50928"/>
    </source>
</evidence>
<feature type="transmembrane region" description="Helical" evidence="8">
    <location>
        <begin position="71"/>
        <end position="95"/>
    </location>
</feature>
<dbReference type="GO" id="GO:0022857">
    <property type="term" value="F:transmembrane transporter activity"/>
    <property type="evidence" value="ECO:0007669"/>
    <property type="project" value="InterPro"/>
</dbReference>
<keyword evidence="11" id="KW-1185">Reference proteome</keyword>
<evidence type="ECO:0000256" key="6">
    <source>
        <dbReference type="ARBA" id="ARBA00022989"/>
    </source>
</evidence>
<evidence type="ECO:0000313" key="10">
    <source>
        <dbReference type="EMBL" id="SFH79464.1"/>
    </source>
</evidence>
<dbReference type="EMBL" id="FOQU01000001">
    <property type="protein sequence ID" value="SFH79464.1"/>
    <property type="molecule type" value="Genomic_DNA"/>
</dbReference>
<dbReference type="GO" id="GO:0006865">
    <property type="term" value="P:amino acid transport"/>
    <property type="evidence" value="ECO:0007669"/>
    <property type="project" value="TreeGrafter"/>
</dbReference>
<evidence type="ECO:0000256" key="8">
    <source>
        <dbReference type="RuleBase" id="RU363032"/>
    </source>
</evidence>
<evidence type="ECO:0000256" key="3">
    <source>
        <dbReference type="ARBA" id="ARBA00022448"/>
    </source>
</evidence>
<keyword evidence="4" id="KW-1003">Cell membrane</keyword>
<evidence type="ECO:0000256" key="4">
    <source>
        <dbReference type="ARBA" id="ARBA00022475"/>
    </source>
</evidence>
<dbReference type="Proteomes" id="UP000199548">
    <property type="component" value="Unassembled WGS sequence"/>
</dbReference>
<dbReference type="PANTHER" id="PTHR30614:SF35">
    <property type="entry name" value="ABC TRANSPORTER PERMEASE PROTEIN"/>
    <property type="match status" value="1"/>
</dbReference>
<proteinExistence type="inferred from homology"/>
<keyword evidence="6 8" id="KW-1133">Transmembrane helix</keyword>
<accession>A0A1I3CY67</accession>
<dbReference type="STRING" id="420953.SAMN05192543_1017"/>
<comment type="subcellular location">
    <subcellularLocation>
        <location evidence="1">Cell inner membrane</location>
        <topology evidence="1">Multi-pass membrane protein</topology>
    </subcellularLocation>
    <subcellularLocation>
        <location evidence="8">Cell membrane</location>
        <topology evidence="8">Multi-pass membrane protein</topology>
    </subcellularLocation>
</comment>
<sequence>MEVNEFPNENFLPSDVAIKCCDVRAPLFLQIFLVEYSGSPHDDYSTMTYAFDFSGFGLYAGMLVRGAGVTLGLTAVSTVLGGFVGVAGASVAVSGPRWARTLIAAYVETIRNTPFLVQLFFVFFGLPSLGIHIDEIQAAILAMTVNLGAYAIEIVRAGIESIPRGQVQAAHALGLHGRQVFRHVVLPQALANVFPALLSQVLIVMLGSAVVSQISVPDLTYAANFIQSRNFRSFESYVIITVVYLALSIVLRQVLSRLGGGLFAGRAPRTASGTTARLHTWFRWRNSRAHTSRALPTERAR</sequence>
<dbReference type="CDD" id="cd06261">
    <property type="entry name" value="TM_PBP2"/>
    <property type="match status" value="1"/>
</dbReference>
<comment type="similarity">
    <text evidence="2">Belongs to the binding-protein-dependent transport system permease family. HisMQ subfamily.</text>
</comment>
<protein>
    <submittedName>
        <fullName evidence="10">Amino acid ABC transporter membrane protein 1, PAAT family</fullName>
    </submittedName>
</protein>
<evidence type="ECO:0000256" key="7">
    <source>
        <dbReference type="ARBA" id="ARBA00023136"/>
    </source>
</evidence>
<evidence type="ECO:0000313" key="11">
    <source>
        <dbReference type="Proteomes" id="UP000199548"/>
    </source>
</evidence>
<feature type="transmembrane region" description="Helical" evidence="8">
    <location>
        <begin position="189"/>
        <end position="216"/>
    </location>
</feature>
<dbReference type="SUPFAM" id="SSF161098">
    <property type="entry name" value="MetI-like"/>
    <property type="match status" value="1"/>
</dbReference>
<reference evidence="10 11" key="1">
    <citation type="submission" date="2016-10" db="EMBL/GenBank/DDBJ databases">
        <authorList>
            <person name="de Groot N.N."/>
        </authorList>
    </citation>
    <scope>NUCLEOTIDE SEQUENCE [LARGE SCALE GENOMIC DNA]</scope>
    <source>
        <strain evidence="10 11">LMG 23650</strain>
    </source>
</reference>
<keyword evidence="5 8" id="KW-0812">Transmembrane</keyword>
<keyword evidence="3 8" id="KW-0813">Transport</keyword>
<dbReference type="InterPro" id="IPR035906">
    <property type="entry name" value="MetI-like_sf"/>
</dbReference>
<dbReference type="Pfam" id="PF00528">
    <property type="entry name" value="BPD_transp_1"/>
    <property type="match status" value="1"/>
</dbReference>
<name>A0A1I3CY67_9BURK</name>
<feature type="transmembrane region" description="Helical" evidence="8">
    <location>
        <begin position="115"/>
        <end position="133"/>
    </location>
</feature>